<proteinExistence type="predicted"/>
<evidence type="ECO:0000313" key="2">
    <source>
        <dbReference type="EMBL" id="CCW34971.1"/>
    </source>
</evidence>
<keyword evidence="3" id="KW-1185">Reference proteome</keyword>
<evidence type="ECO:0000256" key="1">
    <source>
        <dbReference type="SAM" id="MobiDB-lite"/>
    </source>
</evidence>
<organism evidence="2 3">
    <name type="scientific">Chthonomonas calidirosea (strain DSM 23976 / ICMP 18418 / T49)</name>
    <dbReference type="NCBI Taxonomy" id="1303518"/>
    <lineage>
        <taxon>Bacteria</taxon>
        <taxon>Bacillati</taxon>
        <taxon>Armatimonadota</taxon>
        <taxon>Chthonomonadia</taxon>
        <taxon>Chthonomonadales</taxon>
        <taxon>Chthonomonadaceae</taxon>
        <taxon>Chthonomonas</taxon>
    </lineage>
</organism>
<dbReference type="InParanoid" id="S0ETS5"/>
<accession>S0ETS5</accession>
<dbReference type="EMBL" id="HF951689">
    <property type="protein sequence ID" value="CCW34971.1"/>
    <property type="molecule type" value="Genomic_DNA"/>
</dbReference>
<evidence type="ECO:0000313" key="3">
    <source>
        <dbReference type="Proteomes" id="UP000014227"/>
    </source>
</evidence>
<dbReference type="HOGENOM" id="CLU_450342_0_0_0"/>
<protein>
    <recommendedName>
        <fullName evidence="4">DUF2325 domain-containing protein</fullName>
    </recommendedName>
</protein>
<evidence type="ECO:0008006" key="4">
    <source>
        <dbReference type="Google" id="ProtNLM"/>
    </source>
</evidence>
<feature type="region of interest" description="Disordered" evidence="1">
    <location>
        <begin position="1"/>
        <end position="36"/>
    </location>
</feature>
<dbReference type="AlphaFoldDB" id="S0ETS5"/>
<dbReference type="KEGG" id="ccz:CCALI_01152"/>
<dbReference type="Proteomes" id="UP000014227">
    <property type="component" value="Chromosome I"/>
</dbReference>
<sequence>MSDFDVEFQEPSLAVATARTPEPQDASEPTTPSPLRTPEAFEAYCAQVQSRLAQYAQQRANFLLSAHDRLTRLLATARAVEDNDLYNELLQYQMATKELLDALSQVTDGAALSALPHTPKPYSLPSEQGNNLFRERAEFSPRPFTPLARTEGRPASSAFVAARVPRHPSRPLIEIEAEAAQMREDLKVWKERFPLQKENGELNIPNVMRLRAMAFRMRKLEEEAGDTEVTEVTELRKEIQQLLEEAGDKEYCVAFDYDLEPRPLPNQWAELAERQEETARAQEAYEWWMAHNHQLTVSDLQPLAEAVAATQQKFNRMLFRVGARDPYQQILFDNLRAWARESQCYLFSLRPRVPMAELVDKASRLESAWEQARIPVEAATRRAAVVDNLVALVSDPNFGSDPEQDEAQLHEALLRCQSIGVSALDQRLRDALAPWVSFLESDPRLREVLREASMEWDRRINSDYEESTLNSAQELSAEELEAVRAETRGKRLTLIGGLPREENRRQIQEALELAELNWPEMRPSTLLSHFEHDIQQTDIVALSLRYSRKEWRGVADICAREGKRFVLLPNGFGLVDLVKALQNQPPKPVNVTTVRRRTTRTASDSE</sequence>
<dbReference type="RefSeq" id="WP_016482516.1">
    <property type="nucleotide sequence ID" value="NC_021487.1"/>
</dbReference>
<dbReference type="PATRIC" id="fig|1303518.3.peg.1173"/>
<gene>
    <name evidence="2" type="ORF">CCALI_01152</name>
</gene>
<name>S0ETS5_CHTCT</name>
<reference evidence="3" key="1">
    <citation type="submission" date="2013-03" db="EMBL/GenBank/DDBJ databases">
        <title>Genome sequence of Chthonomonas calidirosea, the first sequenced genome from the Armatimonadetes phylum (formally candidate division OP10).</title>
        <authorList>
            <person name="Lee K.C.Y."/>
            <person name="Morgan X.C."/>
            <person name="Dunfield P.F."/>
            <person name="Tamas I."/>
            <person name="Houghton K.M."/>
            <person name="Vyssotski M."/>
            <person name="Ryan J.L.J."/>
            <person name="Lagutin K."/>
            <person name="McDonald I.R."/>
            <person name="Stott M.B."/>
        </authorList>
    </citation>
    <scope>NUCLEOTIDE SEQUENCE [LARGE SCALE GENOMIC DNA]</scope>
    <source>
        <strain evidence="3">DSM 23976 / ICMP 18418 / T49</strain>
    </source>
</reference>